<reference evidence="1 2" key="1">
    <citation type="submission" date="2020-08" db="EMBL/GenBank/DDBJ databases">
        <title>Genomic Encyclopedia of Type Strains, Phase IV (KMG-IV): sequencing the most valuable type-strain genomes for metagenomic binning, comparative biology and taxonomic classification.</title>
        <authorList>
            <person name="Goeker M."/>
        </authorList>
    </citation>
    <scope>NUCLEOTIDE SEQUENCE [LARGE SCALE GENOMIC DNA]</scope>
    <source>
        <strain evidence="1 2">DSM 18233</strain>
    </source>
</reference>
<comment type="caution">
    <text evidence="1">The sequence shown here is derived from an EMBL/GenBank/DDBJ whole genome shotgun (WGS) entry which is preliminary data.</text>
</comment>
<dbReference type="RefSeq" id="WP_184101020.1">
    <property type="nucleotide sequence ID" value="NZ_JACHHN010000004.1"/>
</dbReference>
<protein>
    <submittedName>
        <fullName evidence="1">Uncharacterized protein</fullName>
    </submittedName>
</protein>
<gene>
    <name evidence="1" type="ORF">HNQ50_002466</name>
</gene>
<dbReference type="EMBL" id="JACHHN010000004">
    <property type="protein sequence ID" value="MBB5191736.1"/>
    <property type="molecule type" value="Genomic_DNA"/>
</dbReference>
<proteinExistence type="predicted"/>
<evidence type="ECO:0000313" key="1">
    <source>
        <dbReference type="EMBL" id="MBB5191736.1"/>
    </source>
</evidence>
<dbReference type="Proteomes" id="UP000543030">
    <property type="component" value="Unassembled WGS sequence"/>
</dbReference>
<name>A0A840RHD6_9NEIS</name>
<evidence type="ECO:0000313" key="2">
    <source>
        <dbReference type="Proteomes" id="UP000543030"/>
    </source>
</evidence>
<accession>A0A840RHD6</accession>
<keyword evidence="2" id="KW-1185">Reference proteome</keyword>
<organism evidence="1 2">
    <name type="scientific">Silvimonas terrae</name>
    <dbReference type="NCBI Taxonomy" id="300266"/>
    <lineage>
        <taxon>Bacteria</taxon>
        <taxon>Pseudomonadati</taxon>
        <taxon>Pseudomonadota</taxon>
        <taxon>Betaproteobacteria</taxon>
        <taxon>Neisseriales</taxon>
        <taxon>Chitinibacteraceae</taxon>
        <taxon>Silvimonas</taxon>
    </lineage>
</organism>
<dbReference type="AlphaFoldDB" id="A0A840RHD6"/>
<sequence>MMTIFPVAMGFSTFSPTLLNKRISPAQRMFFRARLFAQGAESANAVDFIPPIADQTTHMKPV</sequence>